<feature type="compositionally biased region" description="Polar residues" evidence="1">
    <location>
        <begin position="459"/>
        <end position="471"/>
    </location>
</feature>
<evidence type="ECO:0000313" key="2">
    <source>
        <dbReference type="EMBL" id="ODH36030.1"/>
    </source>
</evidence>
<feature type="region of interest" description="Disordered" evidence="1">
    <location>
        <begin position="459"/>
        <end position="492"/>
    </location>
</feature>
<feature type="compositionally biased region" description="Basic and acidic residues" evidence="1">
    <location>
        <begin position="703"/>
        <end position="717"/>
    </location>
</feature>
<feature type="compositionally biased region" description="Basic and acidic residues" evidence="1">
    <location>
        <begin position="587"/>
        <end position="598"/>
    </location>
</feature>
<dbReference type="Gene3D" id="1.10.10.60">
    <property type="entry name" value="Homeodomain-like"/>
    <property type="match status" value="1"/>
</dbReference>
<dbReference type="PANTHER" id="PTHR47807:SF1">
    <property type="entry name" value="PROTEIN TBF1"/>
    <property type="match status" value="1"/>
</dbReference>
<dbReference type="VEuPathDB" id="FungiDB:PABG_00874"/>
<protein>
    <recommendedName>
        <fullName evidence="4">Myb-like domain-containing protein</fullName>
    </recommendedName>
</protein>
<accession>A0A1D2JHL9</accession>
<feature type="compositionally biased region" description="Polar residues" evidence="1">
    <location>
        <begin position="541"/>
        <end position="555"/>
    </location>
</feature>
<dbReference type="VEuPathDB" id="FungiDB:PADG_03337"/>
<dbReference type="Proteomes" id="UP000242814">
    <property type="component" value="Unassembled WGS sequence"/>
</dbReference>
<feature type="compositionally biased region" description="Basic and acidic residues" evidence="1">
    <location>
        <begin position="530"/>
        <end position="540"/>
    </location>
</feature>
<evidence type="ECO:0000313" key="3">
    <source>
        <dbReference type="Proteomes" id="UP000242814"/>
    </source>
</evidence>
<feature type="compositionally biased region" description="Basic and acidic residues" evidence="1">
    <location>
        <begin position="622"/>
        <end position="631"/>
    </location>
</feature>
<feature type="compositionally biased region" description="Basic residues" evidence="1">
    <location>
        <begin position="1"/>
        <end position="14"/>
    </location>
</feature>
<dbReference type="GO" id="GO:0003691">
    <property type="term" value="F:double-stranded telomeric DNA binding"/>
    <property type="evidence" value="ECO:0007669"/>
    <property type="project" value="TreeGrafter"/>
</dbReference>
<dbReference type="PANTHER" id="PTHR47807">
    <property type="entry name" value="PROTEIN TBF1"/>
    <property type="match status" value="1"/>
</dbReference>
<feature type="compositionally biased region" description="Acidic residues" evidence="1">
    <location>
        <begin position="663"/>
        <end position="677"/>
    </location>
</feature>
<comment type="caution">
    <text evidence="2">The sequence shown here is derived from an EMBL/GenBank/DDBJ whole genome shotgun (WGS) entry which is preliminary data.</text>
</comment>
<feature type="compositionally biased region" description="Low complexity" evidence="1">
    <location>
        <begin position="632"/>
        <end position="643"/>
    </location>
</feature>
<sequence>MAVKARAKGGRAAHLKSASPQPSTLRRSRRLLRSRSREPENTHVLAAPSKYSNSSSKAPFSPLNEDESRHQAVPHTPTRENRGGKAVSKSGNNELSPVFKTPARNAANFNTNLTRQNSRRSERSIPESPVDHGNITGTTLLATDSDHESRDMDPSIMVEALPDLETWANNALRILAPRVFSYTNVLNSLGTSNFRARVKRVEQTFETQKKCFGGQHFIPIDAAAEMLPSLEHVPWYPHLYFQKANLAQLALDLIPFRGKNTSFTEGHFWELDELFPTFFISSFESQEDDELPKLCQSALLAETFKLGLEVRTQLAVIYLRSEQESSSKFDPFELLAEVFMVSTHEGDEVEKLRGWQLDGLDAEYGKISDQFLNETHERMMAIQECFVSGDVINPVDFAKLESAFPWSDFVTQAAKWIRMRVDEIDEKLEDQSSLDEALEMLQTEVDRRSSLDQRVISSLRQSTDSVAQPKNTLGDEEKGVGEPQEIEPTSTRKSMFSIGKGIFKSMASVSHLVNLQTRVDSSLAGPAHTLHIDHPSKSTTHESSVATSGDSSTAEANIDAESPPPSVCRSSHRSSSRPLRQSATPSKQREQTRHDVTEKQPAAALSTQQIARFKTPPVAFIDRQDDARRLSPIDSSPLSSSKSQVNGRSRKRQASEVEQSDDHVEEEDISSDEEGFEVDTRNIPAERKRASTAKLQSSKRRRTENEQRNPSEERSTEQRASATPQKPSERRRNNRAKSRLFEAGNEGEDGQPSCDPTQMARRIRKPGGGRIPWSVDECNQLKNLIIGFGPKWSKIKHYDDSLEEPKLGLRDQVNLKDKARQMSVDFYKAGQPLPENFEKVPLKTEDKRKLRDMGVAVFEDLPDDE</sequence>
<dbReference type="EMBL" id="LZYO01000092">
    <property type="protein sequence ID" value="ODH36030.1"/>
    <property type="molecule type" value="Genomic_DNA"/>
</dbReference>
<gene>
    <name evidence="2" type="ORF">ACO22_02863</name>
</gene>
<evidence type="ECO:0000256" key="1">
    <source>
        <dbReference type="SAM" id="MobiDB-lite"/>
    </source>
</evidence>
<feature type="compositionally biased region" description="Polar residues" evidence="1">
    <location>
        <begin position="107"/>
        <end position="116"/>
    </location>
</feature>
<dbReference type="InterPro" id="IPR052833">
    <property type="entry name" value="Telomeric_DNA-bd_trans-reg"/>
</dbReference>
<dbReference type="AlphaFoldDB" id="A0A1D2JHL9"/>
<feature type="region of interest" description="Disordered" evidence="1">
    <location>
        <begin position="526"/>
        <end position="759"/>
    </location>
</feature>
<feature type="region of interest" description="Disordered" evidence="1">
    <location>
        <begin position="1"/>
        <end position="137"/>
    </location>
</feature>
<feature type="compositionally biased region" description="Basic and acidic residues" evidence="1">
    <location>
        <begin position="678"/>
        <end position="689"/>
    </location>
</feature>
<dbReference type="GO" id="GO:0010833">
    <property type="term" value="P:telomere maintenance via telomere lengthening"/>
    <property type="evidence" value="ECO:0007669"/>
    <property type="project" value="TreeGrafter"/>
</dbReference>
<name>A0A1D2JHL9_PARBR</name>
<evidence type="ECO:0008006" key="4">
    <source>
        <dbReference type="Google" id="ProtNLM"/>
    </source>
</evidence>
<organism evidence="2 3">
    <name type="scientific">Paracoccidioides brasiliensis</name>
    <dbReference type="NCBI Taxonomy" id="121759"/>
    <lineage>
        <taxon>Eukaryota</taxon>
        <taxon>Fungi</taxon>
        <taxon>Dikarya</taxon>
        <taxon>Ascomycota</taxon>
        <taxon>Pezizomycotina</taxon>
        <taxon>Eurotiomycetes</taxon>
        <taxon>Eurotiomycetidae</taxon>
        <taxon>Onygenales</taxon>
        <taxon>Ajellomycetaceae</taxon>
        <taxon>Paracoccidioides</taxon>
    </lineage>
</organism>
<reference evidence="2 3" key="1">
    <citation type="submission" date="2016-06" db="EMBL/GenBank/DDBJ databases">
        <authorList>
            <person name="Kjaerup R.B."/>
            <person name="Dalgaard T.S."/>
            <person name="Juul-Madsen H.R."/>
        </authorList>
    </citation>
    <scope>NUCLEOTIDE SEQUENCE [LARGE SCALE GENOMIC DNA]</scope>
    <source>
        <strain evidence="2 3">Pb300</strain>
    </source>
</reference>
<proteinExistence type="predicted"/>